<evidence type="ECO:0000313" key="4">
    <source>
        <dbReference type="Proteomes" id="UP000224871"/>
    </source>
</evidence>
<reference evidence="2" key="2">
    <citation type="submission" date="2016-12" db="EMBL/GenBank/DDBJ databases">
        <authorList>
            <person name="Song W.-J."/>
            <person name="Kurnit D.M."/>
        </authorList>
    </citation>
    <scope>NUCLEOTIDE SEQUENCE [LARGE SCALE GENOMIC DNA]</scope>
    <source>
        <strain evidence="2">HGB1681</strain>
    </source>
</reference>
<gene>
    <name evidence="1" type="ORF">Xinn_02233</name>
    <name evidence="2" type="ORF">XIS1_1120023</name>
</gene>
<sequence length="173" mass="20038">MNKHVKSSFDLLSNIRFFGLSTHDPNAGTVWSTTLFYIPKYNPLSLIWYSKQDTRHSQELHINPQVSGTIYSADITIPDSPPTLAGAQFIGQARQIPDEDLQETYDYFFLKTFPDEDTRQKNARPITDFYGSAIRRFYKVNIESWWVYDSARWSEHQDDARVSISLSDLFSSP</sequence>
<dbReference type="Gene3D" id="2.30.110.10">
    <property type="entry name" value="Electron Transport, Fmn-binding Protein, Chain A"/>
    <property type="match status" value="1"/>
</dbReference>
<dbReference type="Proteomes" id="UP000224871">
    <property type="component" value="Unassembled WGS sequence"/>
</dbReference>
<dbReference type="RefSeq" id="WP_086954731.1">
    <property type="nucleotide sequence ID" value="NZ_CAWNQC010000146.1"/>
</dbReference>
<proteinExistence type="predicted"/>
<dbReference type="AlphaFoldDB" id="A0A1N6MRE2"/>
<evidence type="ECO:0000313" key="3">
    <source>
        <dbReference type="Proteomes" id="UP000196435"/>
    </source>
</evidence>
<dbReference type="SUPFAM" id="SSF50475">
    <property type="entry name" value="FMN-binding split barrel"/>
    <property type="match status" value="1"/>
</dbReference>
<evidence type="ECO:0000313" key="1">
    <source>
        <dbReference type="EMBL" id="PHM35669.1"/>
    </source>
</evidence>
<dbReference type="InterPro" id="IPR012349">
    <property type="entry name" value="Split_barrel_FMN-bd"/>
</dbReference>
<protein>
    <submittedName>
        <fullName evidence="2">Uncharacterized protein</fullName>
    </submittedName>
</protein>
<name>A0A1N6MRE2_9GAMM</name>
<reference evidence="3" key="1">
    <citation type="submission" date="2016-12" db="EMBL/GenBank/DDBJ databases">
        <authorList>
            <person name="Gaudriault S."/>
        </authorList>
    </citation>
    <scope>NUCLEOTIDE SEQUENCE [LARGE SCALE GENOMIC DNA]</scope>
    <source>
        <strain evidence="3">HGB1681 (deposited as PTA-6826 in the American Type Culture Collection)</strain>
    </source>
</reference>
<dbReference type="OrthoDB" id="9788889at2"/>
<dbReference type="EMBL" id="FTLG01000016">
    <property type="protein sequence ID" value="SIP71319.1"/>
    <property type="molecule type" value="Genomic_DNA"/>
</dbReference>
<dbReference type="Proteomes" id="UP000196435">
    <property type="component" value="Unassembled WGS sequence"/>
</dbReference>
<accession>A0A1N6MRE2</accession>
<reference evidence="1 4" key="3">
    <citation type="journal article" date="2017" name="Nat. Microbiol.">
        <title>Natural product diversity associated with the nematode symbionts Photorhabdus and Xenorhabdus.</title>
        <authorList>
            <person name="Tobias N.J."/>
            <person name="Wolff H."/>
            <person name="Djahanschiri B."/>
            <person name="Grundmann F."/>
            <person name="Kronenwerth M."/>
            <person name="Shi Y.M."/>
            <person name="Simonyi S."/>
            <person name="Grun P."/>
            <person name="Shapiro-Ilan D."/>
            <person name="Pidot S.J."/>
            <person name="Stinear T.P."/>
            <person name="Ebersberger I."/>
            <person name="Bode H.B."/>
        </authorList>
    </citation>
    <scope>NUCLEOTIDE SEQUENCE [LARGE SCALE GENOMIC DNA]</scope>
    <source>
        <strain evidence="1 4">DSM 16336</strain>
    </source>
</reference>
<organism evidence="2 3">
    <name type="scientific">Xenorhabdus innexi</name>
    <dbReference type="NCBI Taxonomy" id="290109"/>
    <lineage>
        <taxon>Bacteria</taxon>
        <taxon>Pseudomonadati</taxon>
        <taxon>Pseudomonadota</taxon>
        <taxon>Gammaproteobacteria</taxon>
        <taxon>Enterobacterales</taxon>
        <taxon>Morganellaceae</taxon>
        <taxon>Xenorhabdus</taxon>
    </lineage>
</organism>
<evidence type="ECO:0000313" key="2">
    <source>
        <dbReference type="EMBL" id="SIP71319.1"/>
    </source>
</evidence>
<dbReference type="EMBL" id="NIBU01000023">
    <property type="protein sequence ID" value="PHM35669.1"/>
    <property type="molecule type" value="Genomic_DNA"/>
</dbReference>
<keyword evidence="4" id="KW-1185">Reference proteome</keyword>